<gene>
    <name evidence="6" type="ORF">RclHR1_06720008</name>
</gene>
<dbReference type="PROSITE" id="PS50011">
    <property type="entry name" value="PROTEIN_KINASE_DOM"/>
    <property type="match status" value="1"/>
</dbReference>
<evidence type="ECO:0000256" key="4">
    <source>
        <dbReference type="ARBA" id="ARBA00022840"/>
    </source>
</evidence>
<sequence>MEIIKSLIKSCDCGSECNANRFKRKFRNWTSGDKYIDKFIQDIQLSYHLSYNNVYQALEWIPYNRLYDIEFIANEGSDTIYRAKWIDGCIDSWDNKHQNWRRKNQNMFVILISINNLTTLEFINEVKKRYKLFHGITQNSETKRYMVVLDNICEKCNNVCIASIFKLNFKNWASGDDHIDKFIRDAQLSTHDDYEVFKKALEWIPYKRFYDIEYIRKDEIDNIYIAKWLDGYIDKWDVEHRNWERKDQNIFVILKSLGNPSNITSEFINKVVINRKTYGITQDIETKNYMAVLNNLCEECENICSALHFQRNFRNWTSGNNHIDKFIQDAQLSTHDNYEVFEKALEWIPYKRFYDIEHITKYGINKTCRAKWLDGYINKWDNKHQNWERKDQNIFVILKILDNPVDTTPEYINKVIAKHKIYGITQNLETKNYMAVLNDICEECGNVCSAIHFWQDFKNWTSGNDYIDKFIQDTQLSIHNDYEVFKKALEWIPYKRFYNIEHIAKDGIDKVVYKARWFDGCINKWDDKQQNWQKKDQNMFVYFKCLDNPADITLKFINKVVANHKIYGITQDLETKKYMVVLDGTCEECGNVCSAIHFQQNFKNWTSGNDYIDKFIQDAQLSTHDDYEVFKNALEWIPYKRFYDIEYITKDGIEKVCRAKWFDGCINKWDDKHQNWERKEQNMFVILKILDNPGDITSEFMNKIITIPHKVYGVTQNPETRNYMIVWNKICGECNYIVCNTSRFELNFINWTSGNNDIDKFIQDVQLLAHSNYEVFKKALEWIPYSKFYDIEYIARGGFGEVYRARWIDGYIDQWNNKQQNWKRKGQNMFVALKSLNNSKNVTLEFMNEITQHYKLNLNKRIIKLYGITQNPKTENYIMVLEYAENGSLRNYLDKCYDKLSWSDKINYLHSVAHGLKDIHENDLIHRDLHIGNILRLKSMTCITDMGLCKPVDYHNVLENTEKKIYGILPYIAPEILQGQNYTKVADIYSFGIVMYEVISGLRPYYNISHDDILAIKICQGLRPRFNIKVPQLIVELIKRCLDANSLNRPKAVEIKNLLSQWLRELNKLQDVSEVDKYTEIQKQVKEANIANNENITIYTLSTDLRITYKTHSEAVYTSRSLDFYNLPEPKNTDDYYKENDNIISKVSSECLLIDINQLKINNNGNPLKQQYSDNYCNENVNIISMNSSESLQINISQSNISKDDQNSNSKVKDKTWNKDKKKLEFKTSIAFFP</sequence>
<dbReference type="Proteomes" id="UP000247702">
    <property type="component" value="Unassembled WGS sequence"/>
</dbReference>
<feature type="domain" description="Protein kinase" evidence="5">
    <location>
        <begin position="788"/>
        <end position="1063"/>
    </location>
</feature>
<dbReference type="Pfam" id="PF07714">
    <property type="entry name" value="PK_Tyr_Ser-Thr"/>
    <property type="match status" value="1"/>
</dbReference>
<comment type="caution">
    <text evidence="6">The sequence shown here is derived from an EMBL/GenBank/DDBJ whole genome shotgun (WGS) entry which is preliminary data.</text>
</comment>
<dbReference type="InterPro" id="IPR051681">
    <property type="entry name" value="Ser/Thr_Kinases-Pseudokinases"/>
</dbReference>
<protein>
    <recommendedName>
        <fullName evidence="5">Protein kinase domain-containing protein</fullName>
    </recommendedName>
</protein>
<reference evidence="6 7" key="1">
    <citation type="submission" date="2017-11" db="EMBL/GenBank/DDBJ databases">
        <title>The genome of Rhizophagus clarus HR1 reveals common genetic basis of auxotrophy among arbuscular mycorrhizal fungi.</title>
        <authorList>
            <person name="Kobayashi Y."/>
        </authorList>
    </citation>
    <scope>NUCLEOTIDE SEQUENCE [LARGE SCALE GENOMIC DNA]</scope>
    <source>
        <strain evidence="6 7">HR1</strain>
    </source>
</reference>
<evidence type="ECO:0000313" key="7">
    <source>
        <dbReference type="Proteomes" id="UP000247702"/>
    </source>
</evidence>
<dbReference type="InterPro" id="IPR011009">
    <property type="entry name" value="Kinase-like_dom_sf"/>
</dbReference>
<keyword evidence="4" id="KW-0067">ATP-binding</keyword>
<accession>A0A2Z6SAW3</accession>
<evidence type="ECO:0000256" key="2">
    <source>
        <dbReference type="ARBA" id="ARBA00022741"/>
    </source>
</evidence>
<evidence type="ECO:0000259" key="5">
    <source>
        <dbReference type="PROSITE" id="PS50011"/>
    </source>
</evidence>
<keyword evidence="3" id="KW-0418">Kinase</keyword>
<dbReference type="PANTHER" id="PTHR44329">
    <property type="entry name" value="SERINE/THREONINE-PROTEIN KINASE TNNI3K-RELATED"/>
    <property type="match status" value="1"/>
</dbReference>
<name>A0A2Z6SAW3_9GLOM</name>
<organism evidence="6 7">
    <name type="scientific">Rhizophagus clarus</name>
    <dbReference type="NCBI Taxonomy" id="94130"/>
    <lineage>
        <taxon>Eukaryota</taxon>
        <taxon>Fungi</taxon>
        <taxon>Fungi incertae sedis</taxon>
        <taxon>Mucoromycota</taxon>
        <taxon>Glomeromycotina</taxon>
        <taxon>Glomeromycetes</taxon>
        <taxon>Glomerales</taxon>
        <taxon>Glomeraceae</taxon>
        <taxon>Rhizophagus</taxon>
    </lineage>
</organism>
<dbReference type="Gene3D" id="1.10.10.1010">
    <property type="entry name" value="Intein homing endonuclease, domain IV"/>
    <property type="match status" value="6"/>
</dbReference>
<dbReference type="GO" id="GO:0005524">
    <property type="term" value="F:ATP binding"/>
    <property type="evidence" value="ECO:0007669"/>
    <property type="project" value="UniProtKB-KW"/>
</dbReference>
<dbReference type="Gene3D" id="1.10.510.10">
    <property type="entry name" value="Transferase(Phosphotransferase) domain 1"/>
    <property type="match status" value="1"/>
</dbReference>
<keyword evidence="1" id="KW-0808">Transferase</keyword>
<evidence type="ECO:0000313" key="6">
    <source>
        <dbReference type="EMBL" id="GBC06272.1"/>
    </source>
</evidence>
<keyword evidence="7" id="KW-1185">Reference proteome</keyword>
<proteinExistence type="predicted"/>
<dbReference type="GO" id="GO:0004674">
    <property type="term" value="F:protein serine/threonine kinase activity"/>
    <property type="evidence" value="ECO:0007669"/>
    <property type="project" value="TreeGrafter"/>
</dbReference>
<evidence type="ECO:0000256" key="1">
    <source>
        <dbReference type="ARBA" id="ARBA00022679"/>
    </source>
</evidence>
<keyword evidence="2" id="KW-0547">Nucleotide-binding</keyword>
<dbReference type="InterPro" id="IPR001245">
    <property type="entry name" value="Ser-Thr/Tyr_kinase_cat_dom"/>
</dbReference>
<dbReference type="SUPFAM" id="SSF56112">
    <property type="entry name" value="Protein kinase-like (PK-like)"/>
    <property type="match status" value="1"/>
</dbReference>
<dbReference type="InterPro" id="IPR000719">
    <property type="entry name" value="Prot_kinase_dom"/>
</dbReference>
<dbReference type="PANTHER" id="PTHR44329:SF288">
    <property type="entry name" value="MITOGEN-ACTIVATED PROTEIN KINASE KINASE KINASE 20"/>
    <property type="match status" value="1"/>
</dbReference>
<evidence type="ECO:0000256" key="3">
    <source>
        <dbReference type="ARBA" id="ARBA00022777"/>
    </source>
</evidence>
<dbReference type="EMBL" id="BEXD01004062">
    <property type="protein sequence ID" value="GBC06272.1"/>
    <property type="molecule type" value="Genomic_DNA"/>
</dbReference>
<dbReference type="AlphaFoldDB" id="A0A2Z6SAW3"/>